<evidence type="ECO:0000313" key="4">
    <source>
        <dbReference type="Proteomes" id="UP000076567"/>
    </source>
</evidence>
<name>A0A163RMR2_9BACL</name>
<feature type="transmembrane region" description="Helical" evidence="1">
    <location>
        <begin position="172"/>
        <end position="190"/>
    </location>
</feature>
<evidence type="ECO:0000256" key="1">
    <source>
        <dbReference type="SAM" id="Phobius"/>
    </source>
</evidence>
<evidence type="ECO:0000313" key="3">
    <source>
        <dbReference type="EMBL" id="KZE67179.1"/>
    </source>
</evidence>
<dbReference type="Proteomes" id="UP000076567">
    <property type="component" value="Unassembled WGS sequence"/>
</dbReference>
<feature type="transmembrane region" description="Helical" evidence="1">
    <location>
        <begin position="379"/>
        <end position="396"/>
    </location>
</feature>
<keyword evidence="1" id="KW-0472">Membrane</keyword>
<protein>
    <recommendedName>
        <fullName evidence="2">DUF2157 domain-containing protein</fullName>
    </recommendedName>
</protein>
<keyword evidence="1" id="KW-1133">Transmembrane helix</keyword>
<feature type="transmembrane region" description="Helical" evidence="1">
    <location>
        <begin position="67"/>
        <end position="86"/>
    </location>
</feature>
<feature type="transmembrane region" description="Helical" evidence="1">
    <location>
        <begin position="276"/>
        <end position="293"/>
    </location>
</feature>
<proteinExistence type="predicted"/>
<dbReference type="EMBL" id="LRFC01000012">
    <property type="protein sequence ID" value="KZE67179.1"/>
    <property type="molecule type" value="Genomic_DNA"/>
</dbReference>
<feature type="transmembrane region" description="Helical" evidence="1">
    <location>
        <begin position="123"/>
        <end position="142"/>
    </location>
</feature>
<feature type="transmembrane region" description="Helical" evidence="1">
    <location>
        <begin position="353"/>
        <end position="373"/>
    </location>
</feature>
<sequence>MNKKWMRNEGQKWVEDNIITEDQLDLIVARYPDTDNKRRVTSILPVLASILIGIGILSFIASNWGEISPLARLLLLIVIMLGFYYTGDRSLKAGNDTLGTSLNILGIISFGASIILLGQTFHLNAVDARLFVFWSLPAVYYLFRDRNKLYYFLLCVLTVGGQLYSLNEFQSFSYLLFVIFLLAVGGYVFLYPTNQKSWVFTVGLSIQALMFIIVEDINFLWFFLFGFALFTAGLWVEKNVFKQPFHTLGTLIGFGYAYGLYFMLTNDFSSDLELPAPYVFLPILIVILALSIIGKRKENLYMHAWELLIFVPFFYLVKVADPLLVGLVYLIVMFVYSGFKLAEGYRNENRSQINFGIVLFLLVCLMGYFNLAWSFMPKSIFFLLGGILLFILNSFLQRKKMKILKNGGPHHD</sequence>
<feature type="transmembrane region" description="Helical" evidence="1">
    <location>
        <begin position="197"/>
        <end position="213"/>
    </location>
</feature>
<dbReference type="AlphaFoldDB" id="A0A163RMR2"/>
<keyword evidence="4" id="KW-1185">Reference proteome</keyword>
<feature type="transmembrane region" description="Helical" evidence="1">
    <location>
        <begin position="40"/>
        <end position="61"/>
    </location>
</feature>
<evidence type="ECO:0000259" key="2">
    <source>
        <dbReference type="Pfam" id="PF09925"/>
    </source>
</evidence>
<dbReference type="InterPro" id="IPR018677">
    <property type="entry name" value="DUF2157"/>
</dbReference>
<feature type="transmembrane region" description="Helical" evidence="1">
    <location>
        <begin position="300"/>
        <end position="317"/>
    </location>
</feature>
<feature type="transmembrane region" description="Helical" evidence="1">
    <location>
        <begin position="98"/>
        <end position="117"/>
    </location>
</feature>
<reference evidence="4" key="1">
    <citation type="submission" date="2016-01" db="EMBL/GenBank/DDBJ databases">
        <title>Draft genome of Chromobacterium sp. F49.</title>
        <authorList>
            <person name="Hong K.W."/>
        </authorList>
    </citation>
    <scope>NUCLEOTIDE SEQUENCE [LARGE SCALE GENOMIC DNA]</scope>
    <source>
        <strain evidence="4">P7IIIA</strain>
    </source>
</reference>
<gene>
    <name evidence="3" type="ORF">AWM68_04790</name>
</gene>
<feature type="transmembrane region" description="Helical" evidence="1">
    <location>
        <begin position="248"/>
        <end position="264"/>
    </location>
</feature>
<dbReference type="RefSeq" id="WP_066239913.1">
    <property type="nucleotide sequence ID" value="NZ_LRFC01000012.1"/>
</dbReference>
<dbReference type="Pfam" id="PF09925">
    <property type="entry name" value="DUF2157"/>
    <property type="match status" value="1"/>
</dbReference>
<feature type="transmembrane region" description="Helical" evidence="1">
    <location>
        <begin position="219"/>
        <end position="236"/>
    </location>
</feature>
<organism evidence="3 4">
    <name type="scientific">Fictibacillus phosphorivorans</name>
    <dbReference type="NCBI Taxonomy" id="1221500"/>
    <lineage>
        <taxon>Bacteria</taxon>
        <taxon>Bacillati</taxon>
        <taxon>Bacillota</taxon>
        <taxon>Bacilli</taxon>
        <taxon>Bacillales</taxon>
        <taxon>Fictibacillaceae</taxon>
        <taxon>Fictibacillus</taxon>
    </lineage>
</organism>
<feature type="transmembrane region" description="Helical" evidence="1">
    <location>
        <begin position="149"/>
        <end position="166"/>
    </location>
</feature>
<accession>A0A163RMR2</accession>
<comment type="caution">
    <text evidence="3">The sequence shown here is derived from an EMBL/GenBank/DDBJ whole genome shotgun (WGS) entry which is preliminary data.</text>
</comment>
<feature type="transmembrane region" description="Helical" evidence="1">
    <location>
        <begin position="323"/>
        <end position="341"/>
    </location>
</feature>
<feature type="domain" description="DUF2157" evidence="2">
    <location>
        <begin position="11"/>
        <end position="140"/>
    </location>
</feature>
<keyword evidence="1" id="KW-0812">Transmembrane</keyword>